<sequence>MADLSNLKPVASGLPLDPSAATLPPPRLSLRKLGCVPRTVRRPGFEVAALRPGILHLGCGAFHRAHQAVFTQRAIEAAPGPEPAPWGIVATSLVRPVARNTLHPQDGLYTVLERGPDEVRAEIVGTVREVVFVPDAPAAVLARFTDPAIQLVTLTITASAYCLHPSSGRICPDHPAIQRDLHSGTPSSALGVLVSGLAEVRKAGRRPPAVMSCDNLESNGRTLRQAAVDYAALRDDGLANWIAHAVQFPSSMVDRIVPAATVLDAADATALLGLGDDAAVSAEPFRQWVIEAFEGPRPLWEAGGAEFVTDVAPWEASKLRLLNGTHMAIAYLGTLAGLGTVASFVADPLFADYARRFMLQEQMPTLPPSGHDIEAYAHQLLERWRNPNIAHQLSRVGRNGSQKLQPRLLASLRDNLRAGRPVSCTLLAIAAWICCASGASGPAQAMEDPLAGELTRLSEASGDDLGRLATSVLQLEDVFGCELPRLETVRTELADLMGQLRAHGVHRTVANLLG</sequence>
<proteinExistence type="predicted"/>
<name>A0AA37M8A3_9HYPH</name>
<dbReference type="InterPro" id="IPR050988">
    <property type="entry name" value="Mannitol_DH/Oxidoreductase"/>
</dbReference>
<dbReference type="InterPro" id="IPR013131">
    <property type="entry name" value="Mannitol_DH_N"/>
</dbReference>
<reference evidence="5" key="1">
    <citation type="journal article" date="2016" name="Front. Microbiol.">
        <title>Genome Sequence of the Piezophilic, Mesophilic Sulfate-Reducing Bacterium Desulfovibrio indicus J2T.</title>
        <authorList>
            <person name="Cao J."/>
            <person name="Maignien L."/>
            <person name="Shao Z."/>
            <person name="Alain K."/>
            <person name="Jebbar M."/>
        </authorList>
    </citation>
    <scope>NUCLEOTIDE SEQUENCE</scope>
    <source>
        <strain evidence="5">JCM 32048</strain>
    </source>
</reference>
<dbReference type="InterPro" id="IPR023027">
    <property type="entry name" value="Mannitol_DH_CS"/>
</dbReference>
<dbReference type="Proteomes" id="UP001055286">
    <property type="component" value="Unassembled WGS sequence"/>
</dbReference>
<comment type="caution">
    <text evidence="5">The sequence shown here is derived from an EMBL/GenBank/DDBJ whole genome shotgun (WGS) entry which is preliminary data.</text>
</comment>
<reference evidence="5" key="2">
    <citation type="submission" date="2021-08" db="EMBL/GenBank/DDBJ databases">
        <authorList>
            <person name="Tani A."/>
            <person name="Ola A."/>
            <person name="Ogura Y."/>
            <person name="Katsura K."/>
            <person name="Hayashi T."/>
        </authorList>
    </citation>
    <scope>NUCLEOTIDE SEQUENCE</scope>
    <source>
        <strain evidence="5">JCM 32048</strain>
    </source>
</reference>
<dbReference type="PROSITE" id="PS00974">
    <property type="entry name" value="MANNITOL_DHGENASE"/>
    <property type="match status" value="1"/>
</dbReference>
<dbReference type="InterPro" id="IPR036291">
    <property type="entry name" value="NAD(P)-bd_dom_sf"/>
</dbReference>
<dbReference type="SUPFAM" id="SSF48179">
    <property type="entry name" value="6-phosphogluconate dehydrogenase C-terminal domain-like"/>
    <property type="match status" value="1"/>
</dbReference>
<dbReference type="Pfam" id="PF01232">
    <property type="entry name" value="Mannitol_dh"/>
    <property type="match status" value="1"/>
</dbReference>
<dbReference type="Gene3D" id="3.40.50.720">
    <property type="entry name" value="NAD(P)-binding Rossmann-like Domain"/>
    <property type="match status" value="1"/>
</dbReference>
<dbReference type="PANTHER" id="PTHR43362">
    <property type="entry name" value="MANNITOL DEHYDROGENASE DSF1-RELATED"/>
    <property type="match status" value="1"/>
</dbReference>
<evidence type="ECO:0000259" key="3">
    <source>
        <dbReference type="Pfam" id="PF01232"/>
    </source>
</evidence>
<dbReference type="InterPro" id="IPR013118">
    <property type="entry name" value="Mannitol_DH_C"/>
</dbReference>
<dbReference type="AlphaFoldDB" id="A0AA37M8A3"/>
<dbReference type="EMBL" id="BPQJ01000044">
    <property type="protein sequence ID" value="GJD65621.1"/>
    <property type="molecule type" value="Genomic_DNA"/>
</dbReference>
<dbReference type="Gene3D" id="1.10.1040.10">
    <property type="entry name" value="N-(1-d-carboxylethyl)-l-norvaline Dehydrogenase, domain 2"/>
    <property type="match status" value="1"/>
</dbReference>
<evidence type="ECO:0000259" key="4">
    <source>
        <dbReference type="Pfam" id="PF08125"/>
    </source>
</evidence>
<organism evidence="5 6">
    <name type="scientific">Methylobacterium frigidaeris</name>
    <dbReference type="NCBI Taxonomy" id="2038277"/>
    <lineage>
        <taxon>Bacteria</taxon>
        <taxon>Pseudomonadati</taxon>
        <taxon>Pseudomonadota</taxon>
        <taxon>Alphaproteobacteria</taxon>
        <taxon>Hyphomicrobiales</taxon>
        <taxon>Methylobacteriaceae</taxon>
        <taxon>Methylobacterium</taxon>
    </lineage>
</organism>
<dbReference type="GO" id="GO:0016616">
    <property type="term" value="F:oxidoreductase activity, acting on the CH-OH group of donors, NAD or NADP as acceptor"/>
    <property type="evidence" value="ECO:0007669"/>
    <property type="project" value="TreeGrafter"/>
</dbReference>
<dbReference type="InterPro" id="IPR000669">
    <property type="entry name" value="Mannitol_DH"/>
</dbReference>
<keyword evidence="2" id="KW-0520">NAD</keyword>
<gene>
    <name evidence="5" type="primary">por_2</name>
    <name evidence="5" type="ORF">MPEAHAMD_5816</name>
</gene>
<keyword evidence="1" id="KW-0560">Oxidoreductase</keyword>
<evidence type="ECO:0000256" key="2">
    <source>
        <dbReference type="ARBA" id="ARBA00023027"/>
    </source>
</evidence>
<evidence type="ECO:0000256" key="1">
    <source>
        <dbReference type="ARBA" id="ARBA00023002"/>
    </source>
</evidence>
<dbReference type="Pfam" id="PF08125">
    <property type="entry name" value="Mannitol_dh_C"/>
    <property type="match status" value="1"/>
</dbReference>
<accession>A0AA37M8A3</accession>
<evidence type="ECO:0000313" key="6">
    <source>
        <dbReference type="Proteomes" id="UP001055286"/>
    </source>
</evidence>
<evidence type="ECO:0000313" key="5">
    <source>
        <dbReference type="EMBL" id="GJD65621.1"/>
    </source>
</evidence>
<dbReference type="GO" id="GO:0019594">
    <property type="term" value="P:mannitol metabolic process"/>
    <property type="evidence" value="ECO:0007669"/>
    <property type="project" value="InterPro"/>
</dbReference>
<dbReference type="PRINTS" id="PR00084">
    <property type="entry name" value="MTLDHDRGNASE"/>
</dbReference>
<feature type="domain" description="Mannitol dehydrogenase C-terminal" evidence="4">
    <location>
        <begin position="310"/>
        <end position="493"/>
    </location>
</feature>
<dbReference type="InterPro" id="IPR008927">
    <property type="entry name" value="6-PGluconate_DH-like_C_sf"/>
</dbReference>
<dbReference type="SUPFAM" id="SSF51735">
    <property type="entry name" value="NAD(P)-binding Rossmann-fold domains"/>
    <property type="match status" value="1"/>
</dbReference>
<protein>
    <submittedName>
        <fullName evidence="5">Polyol:NADP oxidoreductase</fullName>
    </submittedName>
</protein>
<dbReference type="InterPro" id="IPR013328">
    <property type="entry name" value="6PGD_dom2"/>
</dbReference>
<dbReference type="PANTHER" id="PTHR43362:SF1">
    <property type="entry name" value="MANNITOL DEHYDROGENASE 2-RELATED"/>
    <property type="match status" value="1"/>
</dbReference>
<feature type="domain" description="Mannitol dehydrogenase N-terminal" evidence="3">
    <location>
        <begin position="53"/>
        <end position="301"/>
    </location>
</feature>
<keyword evidence="6" id="KW-1185">Reference proteome</keyword>